<evidence type="ECO:0000256" key="1">
    <source>
        <dbReference type="ARBA" id="ARBA00022801"/>
    </source>
</evidence>
<evidence type="ECO:0000259" key="2">
    <source>
        <dbReference type="Pfam" id="PF20434"/>
    </source>
</evidence>
<dbReference type="Pfam" id="PF20434">
    <property type="entry name" value="BD-FAE"/>
    <property type="match status" value="1"/>
</dbReference>
<accession>A0A7L9SQS9</accession>
<dbReference type="EMBL" id="CP062938">
    <property type="protein sequence ID" value="QOL32565.1"/>
    <property type="molecule type" value="Genomic_DNA"/>
</dbReference>
<dbReference type="KEGG" id="beu:BE0216_09040"/>
<dbReference type="GO" id="GO:0016787">
    <property type="term" value="F:hydrolase activity"/>
    <property type="evidence" value="ECO:0007669"/>
    <property type="project" value="UniProtKB-KW"/>
</dbReference>
<dbReference type="OrthoDB" id="9803828at2"/>
<keyword evidence="1 3" id="KW-0378">Hydrolase</keyword>
<name>A0A7L9SQS9_9BIFI</name>
<dbReference type="AlphaFoldDB" id="A0A7L9SQS9"/>
<protein>
    <submittedName>
        <fullName evidence="3">Alpha/beta hydrolase</fullName>
    </submittedName>
</protein>
<dbReference type="InterPro" id="IPR029058">
    <property type="entry name" value="AB_hydrolase_fold"/>
</dbReference>
<evidence type="ECO:0000313" key="4">
    <source>
        <dbReference type="Proteomes" id="UP000593943"/>
    </source>
</evidence>
<gene>
    <name evidence="3" type="ORF">BE0216_09040</name>
</gene>
<sequence length="335" mass="37051">MTMVDIEALVAPAAAEPLAPIPTPVDQVAGFPHSDEVPEGCVVVDGVDTDDFFYSTDIEEVPYATRTLADGSDYELNMMVYTPFHDDDNMPDGRPEAGWPVIVYMRGAGFFKPRKNSFNSLYIRLAERGYVVVVPEYRPAPVAPFPAQMQDAKTAVRFVRANAQRFGIDPDRIALFGDSAGGHTALLAGFTGDNEPDTPDYAQTSAEVRCIVDWYGPTDFTMMNYYPSSQSHNPAQCPEGMEIGGVNVLDHPELSRQASPMTYLTAERPTPPTLIMHGSRDLLVPFNQSCRLYVTMRELGKDVTFYKLNNASHAAYGFRSNKAIAMVLDWLAERL</sequence>
<keyword evidence="4" id="KW-1185">Reference proteome</keyword>
<reference evidence="3 4" key="1">
    <citation type="submission" date="2020-10" db="EMBL/GenBank/DDBJ databases">
        <title>Genome sequencing of Bifidobacterium eulemuris_DSMZ_100216.</title>
        <authorList>
            <person name="Kim J."/>
        </authorList>
    </citation>
    <scope>NUCLEOTIDE SEQUENCE [LARGE SCALE GENOMIC DNA]</scope>
    <source>
        <strain evidence="3 4">DSM 100216</strain>
    </source>
</reference>
<dbReference type="PANTHER" id="PTHR48081:SF13">
    <property type="entry name" value="ALPHA_BETA HYDROLASE"/>
    <property type="match status" value="1"/>
</dbReference>
<dbReference type="InterPro" id="IPR050300">
    <property type="entry name" value="GDXG_lipolytic_enzyme"/>
</dbReference>
<proteinExistence type="predicted"/>
<dbReference type="InterPro" id="IPR049492">
    <property type="entry name" value="BD-FAE-like_dom"/>
</dbReference>
<evidence type="ECO:0000313" key="3">
    <source>
        <dbReference type="EMBL" id="QOL32565.1"/>
    </source>
</evidence>
<organism evidence="3 4">
    <name type="scientific">Bifidobacterium eulemuris</name>
    <dbReference type="NCBI Taxonomy" id="1765219"/>
    <lineage>
        <taxon>Bacteria</taxon>
        <taxon>Bacillati</taxon>
        <taxon>Actinomycetota</taxon>
        <taxon>Actinomycetes</taxon>
        <taxon>Bifidobacteriales</taxon>
        <taxon>Bifidobacteriaceae</taxon>
        <taxon>Bifidobacterium</taxon>
    </lineage>
</organism>
<dbReference type="Gene3D" id="3.40.50.1820">
    <property type="entry name" value="alpha/beta hydrolase"/>
    <property type="match status" value="1"/>
</dbReference>
<dbReference type="Proteomes" id="UP000593943">
    <property type="component" value="Chromosome"/>
</dbReference>
<dbReference type="SUPFAM" id="SSF53474">
    <property type="entry name" value="alpha/beta-Hydrolases"/>
    <property type="match status" value="1"/>
</dbReference>
<dbReference type="PANTHER" id="PTHR48081">
    <property type="entry name" value="AB HYDROLASE SUPERFAMILY PROTEIN C4A8.06C"/>
    <property type="match status" value="1"/>
</dbReference>
<feature type="domain" description="BD-FAE-like" evidence="2">
    <location>
        <begin position="97"/>
        <end position="293"/>
    </location>
</feature>